<comment type="caution">
    <text evidence="1">The sequence shown here is derived from an EMBL/GenBank/DDBJ whole genome shotgun (WGS) entry which is preliminary data.</text>
</comment>
<sequence length="190" mass="21373">MKNSGLSLSSVNGMSLISHLSSEGSVNNPFRNCLQPSFGTESARNPSDWYISYPGGLRRVRCQRVKSNAVTLLDLSLDKRADALAQKHLLSLVKKVTSFMFVDSLVIWDSVLFKAYVTSKMLQNENIDMSSAVEMIEKTRQTMVEIRTDKGIEHFLIAAHKLRNSIETEAKLQEPEVRPLKKRSNMVANL</sequence>
<evidence type="ECO:0000313" key="1">
    <source>
        <dbReference type="EMBL" id="GBM47703.1"/>
    </source>
</evidence>
<evidence type="ECO:0000313" key="2">
    <source>
        <dbReference type="Proteomes" id="UP000499080"/>
    </source>
</evidence>
<gene>
    <name evidence="1" type="ORF">AVEN_167170_1</name>
</gene>
<dbReference type="Proteomes" id="UP000499080">
    <property type="component" value="Unassembled WGS sequence"/>
</dbReference>
<protein>
    <submittedName>
        <fullName evidence="1">Uncharacterized protein</fullName>
    </submittedName>
</protein>
<keyword evidence="2" id="KW-1185">Reference proteome</keyword>
<accession>A0A4Y2G263</accession>
<organism evidence="1 2">
    <name type="scientific">Araneus ventricosus</name>
    <name type="common">Orbweaver spider</name>
    <name type="synonym">Epeira ventricosa</name>
    <dbReference type="NCBI Taxonomy" id="182803"/>
    <lineage>
        <taxon>Eukaryota</taxon>
        <taxon>Metazoa</taxon>
        <taxon>Ecdysozoa</taxon>
        <taxon>Arthropoda</taxon>
        <taxon>Chelicerata</taxon>
        <taxon>Arachnida</taxon>
        <taxon>Araneae</taxon>
        <taxon>Araneomorphae</taxon>
        <taxon>Entelegynae</taxon>
        <taxon>Araneoidea</taxon>
        <taxon>Araneidae</taxon>
        <taxon>Araneus</taxon>
    </lineage>
</organism>
<dbReference type="EMBL" id="BGPR01001190">
    <property type="protein sequence ID" value="GBM47703.1"/>
    <property type="molecule type" value="Genomic_DNA"/>
</dbReference>
<reference evidence="1 2" key="1">
    <citation type="journal article" date="2019" name="Sci. Rep.">
        <title>Orb-weaving spider Araneus ventricosus genome elucidates the spidroin gene catalogue.</title>
        <authorList>
            <person name="Kono N."/>
            <person name="Nakamura H."/>
            <person name="Ohtoshi R."/>
            <person name="Moran D.A.P."/>
            <person name="Shinohara A."/>
            <person name="Yoshida Y."/>
            <person name="Fujiwara M."/>
            <person name="Mori M."/>
            <person name="Tomita M."/>
            <person name="Arakawa K."/>
        </authorList>
    </citation>
    <scope>NUCLEOTIDE SEQUENCE [LARGE SCALE GENOMIC DNA]</scope>
</reference>
<dbReference type="OrthoDB" id="10063284at2759"/>
<name>A0A4Y2G263_ARAVE</name>
<dbReference type="AlphaFoldDB" id="A0A4Y2G263"/>
<proteinExistence type="predicted"/>